<keyword evidence="2" id="KW-1185">Reference proteome</keyword>
<comment type="caution">
    <text evidence="1">The sequence shown here is derived from an EMBL/GenBank/DDBJ whole genome shotgun (WGS) entry which is preliminary data.</text>
</comment>
<reference evidence="2" key="1">
    <citation type="journal article" date="2022" name="Mol. Ecol. Resour.">
        <title>The genomes of chicory, endive, great burdock and yacon provide insights into Asteraceae palaeo-polyploidization history and plant inulin production.</title>
        <authorList>
            <person name="Fan W."/>
            <person name="Wang S."/>
            <person name="Wang H."/>
            <person name="Wang A."/>
            <person name="Jiang F."/>
            <person name="Liu H."/>
            <person name="Zhao H."/>
            <person name="Xu D."/>
            <person name="Zhang Y."/>
        </authorList>
    </citation>
    <scope>NUCLEOTIDE SEQUENCE [LARGE SCALE GENOMIC DNA]</scope>
    <source>
        <strain evidence="2">cv. Yunnan</strain>
    </source>
</reference>
<accession>A0ACB8Y2H4</accession>
<organism evidence="1 2">
    <name type="scientific">Smallanthus sonchifolius</name>
    <dbReference type="NCBI Taxonomy" id="185202"/>
    <lineage>
        <taxon>Eukaryota</taxon>
        <taxon>Viridiplantae</taxon>
        <taxon>Streptophyta</taxon>
        <taxon>Embryophyta</taxon>
        <taxon>Tracheophyta</taxon>
        <taxon>Spermatophyta</taxon>
        <taxon>Magnoliopsida</taxon>
        <taxon>eudicotyledons</taxon>
        <taxon>Gunneridae</taxon>
        <taxon>Pentapetalae</taxon>
        <taxon>asterids</taxon>
        <taxon>campanulids</taxon>
        <taxon>Asterales</taxon>
        <taxon>Asteraceae</taxon>
        <taxon>Asteroideae</taxon>
        <taxon>Heliantheae alliance</taxon>
        <taxon>Millerieae</taxon>
        <taxon>Smallanthus</taxon>
    </lineage>
</organism>
<evidence type="ECO:0000313" key="1">
    <source>
        <dbReference type="EMBL" id="KAI3676460.1"/>
    </source>
</evidence>
<protein>
    <submittedName>
        <fullName evidence="1">Uncharacterized protein</fullName>
    </submittedName>
</protein>
<evidence type="ECO:0000313" key="2">
    <source>
        <dbReference type="Proteomes" id="UP001056120"/>
    </source>
</evidence>
<reference evidence="1 2" key="2">
    <citation type="journal article" date="2022" name="Mol. Ecol. Resour.">
        <title>The genomes of chicory, endive, great burdock and yacon provide insights into Asteraceae paleo-polyploidization history and plant inulin production.</title>
        <authorList>
            <person name="Fan W."/>
            <person name="Wang S."/>
            <person name="Wang H."/>
            <person name="Wang A."/>
            <person name="Jiang F."/>
            <person name="Liu H."/>
            <person name="Zhao H."/>
            <person name="Xu D."/>
            <person name="Zhang Y."/>
        </authorList>
    </citation>
    <scope>NUCLEOTIDE SEQUENCE [LARGE SCALE GENOMIC DNA]</scope>
    <source>
        <strain evidence="2">cv. Yunnan</strain>
        <tissue evidence="1">Leaves</tissue>
    </source>
</reference>
<dbReference type="EMBL" id="CM042046">
    <property type="protein sequence ID" value="KAI3676460.1"/>
    <property type="molecule type" value="Genomic_DNA"/>
</dbReference>
<gene>
    <name evidence="1" type="ORF">L1987_86069</name>
</gene>
<dbReference type="Proteomes" id="UP001056120">
    <property type="component" value="Linkage Group LG29"/>
</dbReference>
<name>A0ACB8Y2H4_9ASTR</name>
<proteinExistence type="predicted"/>
<sequence length="107" mass="12169">MSQALIDSSFSNNHESSNYVASKIQWGYELGSEKLDKILLMMQQILGSEKFDKIMLMMQQLLGSKRKWSSPEDDPTVEPDDPTGEPDDHDEEEAIDYGNEKVVCKLL</sequence>